<keyword evidence="3" id="KW-1185">Reference proteome</keyword>
<sequence>MNKSTFSFAVICIMALVSASNLATAQFIDYDCCKDFDNTFELCVIAIGNVSGSIIQNEVEKVCMKYSSDNAQLPDPGPQGTRAVSLFQSVLTPTGTLAVTTWAGQTKDSGERAVVQITTVVGILVTSIICQIANYELGTLYHNLHDWGLGHVVWKKIAIK</sequence>
<keyword evidence="1" id="KW-0732">Signal</keyword>
<proteinExistence type="predicted"/>
<dbReference type="Proteomes" id="UP000274822">
    <property type="component" value="Unassembled WGS sequence"/>
</dbReference>
<reference evidence="2 3" key="1">
    <citation type="journal article" date="2018" name="New Phytol.">
        <title>Phylogenomics of Endogonaceae and evolution of mycorrhizas within Mucoromycota.</title>
        <authorList>
            <person name="Chang Y."/>
            <person name="Desiro A."/>
            <person name="Na H."/>
            <person name="Sandor L."/>
            <person name="Lipzen A."/>
            <person name="Clum A."/>
            <person name="Barry K."/>
            <person name="Grigoriev I.V."/>
            <person name="Martin F.M."/>
            <person name="Stajich J.E."/>
            <person name="Smith M.E."/>
            <person name="Bonito G."/>
            <person name="Spatafora J.W."/>
        </authorList>
    </citation>
    <scope>NUCLEOTIDE SEQUENCE [LARGE SCALE GENOMIC DNA]</scope>
    <source>
        <strain evidence="2 3">AD002</strain>
    </source>
</reference>
<comment type="caution">
    <text evidence="2">The sequence shown here is derived from an EMBL/GenBank/DDBJ whole genome shotgun (WGS) entry which is preliminary data.</text>
</comment>
<accession>A0A433QZG1</accession>
<dbReference type="AlphaFoldDB" id="A0A433QZG1"/>
<evidence type="ECO:0000313" key="3">
    <source>
        <dbReference type="Proteomes" id="UP000274822"/>
    </source>
</evidence>
<feature type="signal peptide" evidence="1">
    <location>
        <begin position="1"/>
        <end position="25"/>
    </location>
</feature>
<evidence type="ECO:0000256" key="1">
    <source>
        <dbReference type="SAM" id="SignalP"/>
    </source>
</evidence>
<feature type="chain" id="PRO_5019136539" evidence="1">
    <location>
        <begin position="26"/>
        <end position="160"/>
    </location>
</feature>
<gene>
    <name evidence="2" type="ORF">BC938DRAFT_475513</name>
</gene>
<evidence type="ECO:0000313" key="2">
    <source>
        <dbReference type="EMBL" id="RUS35125.1"/>
    </source>
</evidence>
<name>A0A433QZG1_9FUNG</name>
<protein>
    <submittedName>
        <fullName evidence="2">Uncharacterized protein</fullName>
    </submittedName>
</protein>
<organism evidence="2 3">
    <name type="scientific">Jimgerdemannia flammicorona</name>
    <dbReference type="NCBI Taxonomy" id="994334"/>
    <lineage>
        <taxon>Eukaryota</taxon>
        <taxon>Fungi</taxon>
        <taxon>Fungi incertae sedis</taxon>
        <taxon>Mucoromycota</taxon>
        <taxon>Mucoromycotina</taxon>
        <taxon>Endogonomycetes</taxon>
        <taxon>Endogonales</taxon>
        <taxon>Endogonaceae</taxon>
        <taxon>Jimgerdemannia</taxon>
    </lineage>
</organism>
<dbReference type="EMBL" id="RBNJ01000209">
    <property type="protein sequence ID" value="RUS35125.1"/>
    <property type="molecule type" value="Genomic_DNA"/>
</dbReference>